<reference evidence="8 9" key="1">
    <citation type="submission" date="2019-04" db="EMBL/GenBank/DDBJ databases">
        <title>Genome Announcement to Ensure Probiotic Safety of Lactobacillus rhamnosus UBLR-58.</title>
        <authorList>
            <person name="Sulthana A."/>
            <person name="Lakshmi S.G."/>
            <person name="Madempudi R.S."/>
        </authorList>
    </citation>
    <scope>NUCLEOTIDE SEQUENCE [LARGE SCALE GENOMIC DNA]</scope>
    <source>
        <strain evidence="8 9">UBLR-58</strain>
    </source>
</reference>
<evidence type="ECO:0000313" key="9">
    <source>
        <dbReference type="Proteomes" id="UP000307517"/>
    </source>
</evidence>
<dbReference type="GO" id="GO:0003700">
    <property type="term" value="F:DNA-binding transcription factor activity"/>
    <property type="evidence" value="ECO:0007669"/>
    <property type="project" value="InterPro"/>
</dbReference>
<evidence type="ECO:0000313" key="11">
    <source>
        <dbReference type="Proteomes" id="UP000552935"/>
    </source>
</evidence>
<dbReference type="SUPFAM" id="SSF53850">
    <property type="entry name" value="Periplasmic binding protein-like II"/>
    <property type="match status" value="1"/>
</dbReference>
<feature type="domain" description="HTH lysR-type" evidence="5">
    <location>
        <begin position="1"/>
        <end position="58"/>
    </location>
</feature>
<dbReference type="Proteomes" id="UP000307517">
    <property type="component" value="Unassembled WGS sequence"/>
</dbReference>
<evidence type="ECO:0000256" key="2">
    <source>
        <dbReference type="ARBA" id="ARBA00023015"/>
    </source>
</evidence>
<organism evidence="6 10">
    <name type="scientific">Lacticaseibacillus rhamnosus</name>
    <name type="common">Lactobacillus rhamnosus</name>
    <dbReference type="NCBI Taxonomy" id="47715"/>
    <lineage>
        <taxon>Bacteria</taxon>
        <taxon>Bacillati</taxon>
        <taxon>Bacillota</taxon>
        <taxon>Bacilli</taxon>
        <taxon>Lactobacillales</taxon>
        <taxon>Lactobacillaceae</taxon>
        <taxon>Lacticaseibacillus</taxon>
    </lineage>
</organism>
<dbReference type="Pfam" id="PF00126">
    <property type="entry name" value="HTH_1"/>
    <property type="match status" value="1"/>
</dbReference>
<reference evidence="7 11" key="3">
    <citation type="submission" date="2020-07" db="EMBL/GenBank/DDBJ databases">
        <title>Organ Donor 1.</title>
        <authorList>
            <person name="Marsh A.J."/>
            <person name="Azcarate-Peril M.A."/>
        </authorList>
    </citation>
    <scope>NUCLEOTIDE SEQUENCE [LARGE SCALE GENOMIC DNA]</scope>
    <source>
        <strain evidence="7 11">AMC0712</strain>
    </source>
</reference>
<dbReference type="Pfam" id="PF03466">
    <property type="entry name" value="LysR_substrate"/>
    <property type="match status" value="1"/>
</dbReference>
<comment type="similarity">
    <text evidence="1">Belongs to the LysR transcriptional regulatory family.</text>
</comment>
<dbReference type="InterPro" id="IPR036390">
    <property type="entry name" value="WH_DNA-bd_sf"/>
</dbReference>
<dbReference type="PRINTS" id="PR00039">
    <property type="entry name" value="HTHLYSR"/>
</dbReference>
<keyword evidence="2" id="KW-0805">Transcription regulation</keyword>
<name>A0A508Z5Y9_LACRH</name>
<dbReference type="RefSeq" id="WP_005689408.1">
    <property type="nucleotide sequence ID" value="NZ_CABFNI010000033.1"/>
</dbReference>
<evidence type="ECO:0000256" key="4">
    <source>
        <dbReference type="ARBA" id="ARBA00023163"/>
    </source>
</evidence>
<dbReference type="Gene3D" id="1.10.10.10">
    <property type="entry name" value="Winged helix-like DNA-binding domain superfamily/Winged helix DNA-binding domain"/>
    <property type="match status" value="1"/>
</dbReference>
<dbReference type="InterPro" id="IPR000847">
    <property type="entry name" value="LysR_HTH_N"/>
</dbReference>
<dbReference type="Proteomes" id="UP000542889">
    <property type="component" value="Unassembled WGS sequence"/>
</dbReference>
<dbReference type="GO" id="GO:0032993">
    <property type="term" value="C:protein-DNA complex"/>
    <property type="evidence" value="ECO:0007669"/>
    <property type="project" value="TreeGrafter"/>
</dbReference>
<reference evidence="6 10" key="2">
    <citation type="submission" date="2020-06" db="EMBL/GenBank/DDBJ databases">
        <title>Lactobacillus rhamnosus QC,genome.</title>
        <authorList>
            <person name="Yi H."/>
            <person name="Jin M."/>
        </authorList>
    </citation>
    <scope>NUCLEOTIDE SEQUENCE [LARGE SCALE GENOMIC DNA]</scope>
    <source>
        <strain evidence="6 10">QC</strain>
    </source>
</reference>
<evidence type="ECO:0000313" key="10">
    <source>
        <dbReference type="Proteomes" id="UP000542889"/>
    </source>
</evidence>
<dbReference type="EMBL" id="JACCKI010000002">
    <property type="protein sequence ID" value="NZA04379.1"/>
    <property type="molecule type" value="Genomic_DNA"/>
</dbReference>
<keyword evidence="4" id="KW-0804">Transcription</keyword>
<proteinExistence type="inferred from homology"/>
<keyword evidence="3" id="KW-0238">DNA-binding</keyword>
<dbReference type="FunFam" id="1.10.10.10:FF:000001">
    <property type="entry name" value="LysR family transcriptional regulator"/>
    <property type="match status" value="1"/>
</dbReference>
<dbReference type="AlphaFoldDB" id="A0A508Z5Y9"/>
<evidence type="ECO:0000256" key="1">
    <source>
        <dbReference type="ARBA" id="ARBA00009437"/>
    </source>
</evidence>
<dbReference type="EMBL" id="JABXWP010000024">
    <property type="protein sequence ID" value="NVO89297.1"/>
    <property type="molecule type" value="Genomic_DNA"/>
</dbReference>
<dbReference type="InterPro" id="IPR005119">
    <property type="entry name" value="LysR_subst-bd"/>
</dbReference>
<evidence type="ECO:0000313" key="7">
    <source>
        <dbReference type="EMBL" id="NZA04379.1"/>
    </source>
</evidence>
<dbReference type="InterPro" id="IPR036388">
    <property type="entry name" value="WH-like_DNA-bd_sf"/>
</dbReference>
<comment type="caution">
    <text evidence="6">The sequence shown here is derived from an EMBL/GenBank/DDBJ whole genome shotgun (WGS) entry which is preliminary data.</text>
</comment>
<evidence type="ECO:0000313" key="6">
    <source>
        <dbReference type="EMBL" id="NVO89297.1"/>
    </source>
</evidence>
<evidence type="ECO:0000259" key="5">
    <source>
        <dbReference type="PROSITE" id="PS50931"/>
    </source>
</evidence>
<dbReference type="PANTHER" id="PTHR30346">
    <property type="entry name" value="TRANSCRIPTIONAL DUAL REGULATOR HCAR-RELATED"/>
    <property type="match status" value="1"/>
</dbReference>
<dbReference type="PROSITE" id="PS50931">
    <property type="entry name" value="HTH_LYSR"/>
    <property type="match status" value="1"/>
</dbReference>
<gene>
    <name evidence="8" type="ORF">E6L36_07325</name>
    <name evidence="7" type="ORF">H0N82_04450</name>
    <name evidence="6" type="ORF">HWN39_12520</name>
</gene>
<sequence length="296" mass="32909">MELQTLRNFIEIADHGSITAAARTLGISQPGLSRQLKDLEKELGVKLLIRGNRRVTLTEDGTYLLNRARELTAIAERTKNNLQGKHALGGDLYIGAGETSGKRLMLQLAQSLRLQYPSLHVHVTYGSDESLVANLEAGMYDFILRPGKEHTQYERLLLPMRDAWGILMDTEDPLTDNLLITPNDISDSELILPRATHIRNSFEHWLGQGLDPAYIVGTYDLTADALGMTAVGLGRALCLEYLATQTSNTSLTFRPLAPALADPVALVWKRDRELSRIAQHFLELVHEKIASDKTES</sequence>
<dbReference type="CDD" id="cd05466">
    <property type="entry name" value="PBP2_LTTR_substrate"/>
    <property type="match status" value="1"/>
</dbReference>
<accession>A0A508Z5Y9</accession>
<evidence type="ECO:0000256" key="3">
    <source>
        <dbReference type="ARBA" id="ARBA00023125"/>
    </source>
</evidence>
<protein>
    <submittedName>
        <fullName evidence="6">LysR family transcriptional regulator</fullName>
    </submittedName>
</protein>
<dbReference type="EMBL" id="SSHM01000001">
    <property type="protein sequence ID" value="THC80223.1"/>
    <property type="molecule type" value="Genomic_DNA"/>
</dbReference>
<dbReference type="Gene3D" id="3.40.190.290">
    <property type="match status" value="1"/>
</dbReference>
<dbReference type="Proteomes" id="UP000552935">
    <property type="component" value="Unassembled WGS sequence"/>
</dbReference>
<dbReference type="GO" id="GO:0003677">
    <property type="term" value="F:DNA binding"/>
    <property type="evidence" value="ECO:0007669"/>
    <property type="project" value="UniProtKB-KW"/>
</dbReference>
<dbReference type="SUPFAM" id="SSF46785">
    <property type="entry name" value="Winged helix' DNA-binding domain"/>
    <property type="match status" value="1"/>
</dbReference>
<dbReference type="PANTHER" id="PTHR30346:SF28">
    <property type="entry name" value="HTH-TYPE TRANSCRIPTIONAL REGULATOR CYNR"/>
    <property type="match status" value="1"/>
</dbReference>
<evidence type="ECO:0000313" key="8">
    <source>
        <dbReference type="EMBL" id="THC80223.1"/>
    </source>
</evidence>